<dbReference type="InterPro" id="IPR029060">
    <property type="entry name" value="PIN-like_dom_sf"/>
</dbReference>
<evidence type="ECO:0000256" key="6">
    <source>
        <dbReference type="ARBA" id="ARBA00022842"/>
    </source>
</evidence>
<evidence type="ECO:0000256" key="1">
    <source>
        <dbReference type="ARBA" id="ARBA00001946"/>
    </source>
</evidence>
<keyword evidence="3 8" id="KW-0540">Nuclease</keyword>
<dbReference type="AlphaFoldDB" id="A0A2P2EDZ2"/>
<dbReference type="GO" id="GO:0090729">
    <property type="term" value="F:toxin activity"/>
    <property type="evidence" value="ECO:0007669"/>
    <property type="project" value="UniProtKB-KW"/>
</dbReference>
<feature type="binding site" evidence="8">
    <location>
        <position position="6"/>
    </location>
    <ligand>
        <name>Mg(2+)</name>
        <dbReference type="ChEBI" id="CHEBI:18420"/>
    </ligand>
</feature>
<evidence type="ECO:0000256" key="8">
    <source>
        <dbReference type="HAMAP-Rule" id="MF_00265"/>
    </source>
</evidence>
<dbReference type="Gene3D" id="3.40.50.1010">
    <property type="entry name" value="5'-nuclease"/>
    <property type="match status" value="1"/>
</dbReference>
<dbReference type="PANTHER" id="PTHR33653">
    <property type="entry name" value="RIBONUCLEASE VAPC2"/>
    <property type="match status" value="1"/>
</dbReference>
<dbReference type="Pfam" id="PF01850">
    <property type="entry name" value="PIN"/>
    <property type="match status" value="1"/>
</dbReference>
<name>A0A2P2EDZ2_9PROT</name>
<dbReference type="GO" id="GO:0016787">
    <property type="term" value="F:hydrolase activity"/>
    <property type="evidence" value="ECO:0007669"/>
    <property type="project" value="UniProtKB-KW"/>
</dbReference>
<dbReference type="SUPFAM" id="SSF88723">
    <property type="entry name" value="PIN domain-like"/>
    <property type="match status" value="1"/>
</dbReference>
<dbReference type="InterPro" id="IPR050556">
    <property type="entry name" value="Type_II_TA_system_RNase"/>
</dbReference>
<dbReference type="SMART" id="SM00670">
    <property type="entry name" value="PINc"/>
    <property type="match status" value="1"/>
</dbReference>
<evidence type="ECO:0000256" key="7">
    <source>
        <dbReference type="ARBA" id="ARBA00038093"/>
    </source>
</evidence>
<evidence type="ECO:0000259" key="9">
    <source>
        <dbReference type="SMART" id="SM00670"/>
    </source>
</evidence>
<dbReference type="InterPro" id="IPR002716">
    <property type="entry name" value="PIN_dom"/>
</dbReference>
<feature type="binding site" evidence="8">
    <location>
        <position position="85"/>
    </location>
    <ligand>
        <name>Mg(2+)</name>
        <dbReference type="ChEBI" id="CHEBI:18420"/>
    </ligand>
</feature>
<reference evidence="10 11" key="1">
    <citation type="journal article" date="2018" name="Genome Announc.">
        <title>Draft Genome Sequence of "Candidatus Phycosocius bacilliformis," an Alphaproteobacterial Ectosymbiont of the Hydrocarbon-Producing Green Alga Botryococcus braunii.</title>
        <authorList>
            <person name="Tanabe Y."/>
            <person name="Yamaguchi H."/>
            <person name="Watanabe M.M."/>
        </authorList>
    </citation>
    <scope>NUCLEOTIDE SEQUENCE [LARGE SCALE GENOMIC DNA]</scope>
    <source>
        <strain evidence="10 11">BOTRYCO-2</strain>
    </source>
</reference>
<dbReference type="GO" id="GO:0004519">
    <property type="term" value="F:endonuclease activity"/>
    <property type="evidence" value="ECO:0007669"/>
    <property type="project" value="UniProtKB-KW"/>
</dbReference>
<comment type="similarity">
    <text evidence="7 8">Belongs to the PINc/VapC protein family.</text>
</comment>
<organism evidence="10 11">
    <name type="scientific">Candidatus Phycosocius bacilliformis</name>
    <dbReference type="NCBI Taxonomy" id="1445552"/>
    <lineage>
        <taxon>Bacteria</taxon>
        <taxon>Pseudomonadati</taxon>
        <taxon>Pseudomonadota</taxon>
        <taxon>Alphaproteobacteria</taxon>
        <taxon>Caulobacterales</taxon>
        <taxon>Caulobacterales incertae sedis</taxon>
        <taxon>Candidatus Phycosocius</taxon>
    </lineage>
</organism>
<dbReference type="EC" id="3.1.-.-" evidence="8"/>
<evidence type="ECO:0000256" key="2">
    <source>
        <dbReference type="ARBA" id="ARBA00022649"/>
    </source>
</evidence>
<keyword evidence="2 8" id="KW-1277">Toxin-antitoxin system</keyword>
<keyword evidence="5 8" id="KW-0378">Hydrolase</keyword>
<proteinExistence type="inferred from homology"/>
<gene>
    <name evidence="10" type="primary">vapC_2</name>
    <name evidence="8" type="synonym">vapC</name>
    <name evidence="10" type="ORF">PbB2_02967</name>
</gene>
<comment type="cofactor">
    <cofactor evidence="1 8">
        <name>Mg(2+)</name>
        <dbReference type="ChEBI" id="CHEBI:18420"/>
    </cofactor>
</comment>
<comment type="caution">
    <text evidence="10">The sequence shown here is derived from an EMBL/GenBank/DDBJ whole genome shotgun (WGS) entry which is preliminary data.</text>
</comment>
<evidence type="ECO:0000313" key="10">
    <source>
        <dbReference type="EMBL" id="GBF59273.1"/>
    </source>
</evidence>
<dbReference type="GO" id="GO:0000287">
    <property type="term" value="F:magnesium ion binding"/>
    <property type="evidence" value="ECO:0007669"/>
    <property type="project" value="UniProtKB-UniRule"/>
</dbReference>
<dbReference type="GO" id="GO:0004540">
    <property type="term" value="F:RNA nuclease activity"/>
    <property type="evidence" value="ECO:0007669"/>
    <property type="project" value="InterPro"/>
</dbReference>
<evidence type="ECO:0000256" key="3">
    <source>
        <dbReference type="ARBA" id="ARBA00022722"/>
    </source>
</evidence>
<keyword evidence="6 8" id="KW-0460">Magnesium</keyword>
<evidence type="ECO:0000256" key="4">
    <source>
        <dbReference type="ARBA" id="ARBA00022723"/>
    </source>
</evidence>
<dbReference type="PANTHER" id="PTHR33653:SF1">
    <property type="entry name" value="RIBONUCLEASE VAPC2"/>
    <property type="match status" value="1"/>
</dbReference>
<keyword evidence="4 8" id="KW-0479">Metal-binding</keyword>
<keyword evidence="10" id="KW-0255">Endonuclease</keyword>
<keyword evidence="11" id="KW-1185">Reference proteome</keyword>
<comment type="function">
    <text evidence="8">Toxic component of a toxin-antitoxin (TA) system. An RNase.</text>
</comment>
<accession>A0A2P2EDZ2</accession>
<sequence length="128" mass="13762">MKVLFDTNILIDHLHGIGAASAVLASYSDGAISAISWVEVMAGVAEEQDTAVRLWLDRFHLIDIDADIAVYAADLRRDRGLDLADALILATAQAGGRTLITRDRGLVHELDDPPVLVPYDLSAPEAEA</sequence>
<evidence type="ECO:0000256" key="5">
    <source>
        <dbReference type="ARBA" id="ARBA00022801"/>
    </source>
</evidence>
<protein>
    <recommendedName>
        <fullName evidence="8">Ribonuclease VapC</fullName>
        <shortName evidence="8">RNase VapC</shortName>
        <ecNumber evidence="8">3.1.-.-</ecNumber>
    </recommendedName>
    <alternativeName>
        <fullName evidence="8">Toxin VapC</fullName>
    </alternativeName>
</protein>
<feature type="domain" description="PIN" evidence="9">
    <location>
        <begin position="1"/>
        <end position="108"/>
    </location>
</feature>
<dbReference type="HAMAP" id="MF_00265">
    <property type="entry name" value="VapC_Nob1"/>
    <property type="match status" value="1"/>
</dbReference>
<keyword evidence="8" id="KW-0800">Toxin</keyword>
<dbReference type="EMBL" id="BFBR01000011">
    <property type="protein sequence ID" value="GBF59273.1"/>
    <property type="molecule type" value="Genomic_DNA"/>
</dbReference>
<evidence type="ECO:0000313" key="11">
    <source>
        <dbReference type="Proteomes" id="UP000245086"/>
    </source>
</evidence>
<dbReference type="Proteomes" id="UP000245086">
    <property type="component" value="Unassembled WGS sequence"/>
</dbReference>
<dbReference type="InterPro" id="IPR022907">
    <property type="entry name" value="VapC_family"/>
</dbReference>